<feature type="chain" id="PRO_5038369220" evidence="2">
    <location>
        <begin position="32"/>
        <end position="315"/>
    </location>
</feature>
<gene>
    <name evidence="3" type="ORF">DWX93_09745</name>
</gene>
<dbReference type="InterPro" id="IPR007391">
    <property type="entry name" value="Vancomycin_resist_VanW"/>
</dbReference>
<dbReference type="PANTHER" id="PTHR35788">
    <property type="entry name" value="EXPORTED PROTEIN-RELATED"/>
    <property type="match status" value="1"/>
</dbReference>
<evidence type="ECO:0000256" key="2">
    <source>
        <dbReference type="SAM" id="SignalP"/>
    </source>
</evidence>
<feature type="signal peptide" evidence="2">
    <location>
        <begin position="1"/>
        <end position="31"/>
    </location>
</feature>
<comment type="caution">
    <text evidence="3">The sequence shown here is derived from an EMBL/GenBank/DDBJ whole genome shotgun (WGS) entry which is preliminary data.</text>
</comment>
<protein>
    <submittedName>
        <fullName evidence="3">Vancomycin resistance protein</fullName>
    </submittedName>
</protein>
<organism evidence="3 4">
    <name type="scientific">Roseburia hominis</name>
    <dbReference type="NCBI Taxonomy" id="301301"/>
    <lineage>
        <taxon>Bacteria</taxon>
        <taxon>Bacillati</taxon>
        <taxon>Bacillota</taxon>
        <taxon>Clostridia</taxon>
        <taxon>Lachnospirales</taxon>
        <taxon>Lachnospiraceae</taxon>
        <taxon>Roseburia</taxon>
    </lineage>
</organism>
<reference evidence="3 4" key="1">
    <citation type="submission" date="2018-08" db="EMBL/GenBank/DDBJ databases">
        <title>A genome reference for cultivated species of the human gut microbiota.</title>
        <authorList>
            <person name="Zou Y."/>
            <person name="Xue W."/>
            <person name="Luo G."/>
        </authorList>
    </citation>
    <scope>NUCLEOTIDE SEQUENCE [LARGE SCALE GENOMIC DNA]</scope>
    <source>
        <strain evidence="3 4">AF22-12AC</strain>
    </source>
</reference>
<proteinExistence type="predicted"/>
<dbReference type="EMBL" id="QRVL01000007">
    <property type="protein sequence ID" value="RGS40393.1"/>
    <property type="molecule type" value="Genomic_DNA"/>
</dbReference>
<evidence type="ECO:0000256" key="1">
    <source>
        <dbReference type="SAM" id="MobiDB-lite"/>
    </source>
</evidence>
<name>A0A395V8V3_9FIRM</name>
<feature type="compositionally biased region" description="Low complexity" evidence="1">
    <location>
        <begin position="130"/>
        <end position="147"/>
    </location>
</feature>
<feature type="compositionally biased region" description="Low complexity" evidence="1">
    <location>
        <begin position="154"/>
        <end position="167"/>
    </location>
</feature>
<dbReference type="InterPro" id="IPR052913">
    <property type="entry name" value="Glycopeptide_resist_protein"/>
</dbReference>
<dbReference type="Pfam" id="PF04294">
    <property type="entry name" value="VanW"/>
    <property type="match status" value="1"/>
</dbReference>
<evidence type="ECO:0000313" key="3">
    <source>
        <dbReference type="EMBL" id="RGS40393.1"/>
    </source>
</evidence>
<sequence length="315" mass="32983">MRAVKKEWLLGMLCVLSGVMLMVMHPVQAQAGQADRAAYRAVFDASYYSAAYPDVAAAYGNNADALLNHFISFGVKEGRNASAEFNPQAYRQRYEDLQAAFGSDMAAYCRHYVAYGKAEGRNGSADGQPVAAVQQADSQAQQTDSQTGTQNNGTAQSSAPAQSTQQASGTVIGTCTTSYVDNIPRATNVALAAQRINGTVVQPGGSFSFSNTILPRTSANGYVTAPIYVSGKKGTGTGGGVCQVSSTLYAAMVYAGLPATERHAHSLPVDYLPAGLDATIAGSYLDLKFTNTFSQPLLIQASANGGTLTVTLVLQ</sequence>
<accession>A0A395V8V3</accession>
<dbReference type="PANTHER" id="PTHR35788:SF1">
    <property type="entry name" value="EXPORTED PROTEIN"/>
    <property type="match status" value="1"/>
</dbReference>
<feature type="region of interest" description="Disordered" evidence="1">
    <location>
        <begin position="124"/>
        <end position="167"/>
    </location>
</feature>
<dbReference type="Proteomes" id="UP000266172">
    <property type="component" value="Unassembled WGS sequence"/>
</dbReference>
<dbReference type="RefSeq" id="WP_118097486.1">
    <property type="nucleotide sequence ID" value="NZ_CAKMUY010000006.1"/>
</dbReference>
<dbReference type="AlphaFoldDB" id="A0A395V8V3"/>
<keyword evidence="2" id="KW-0732">Signal</keyword>
<evidence type="ECO:0000313" key="4">
    <source>
        <dbReference type="Proteomes" id="UP000266172"/>
    </source>
</evidence>